<feature type="domain" description="S-adenosyl-L-homocysteine hydrolase NAD binding" evidence="10">
    <location>
        <begin position="386"/>
        <end position="546"/>
    </location>
</feature>
<dbReference type="SUPFAM" id="SSF51735">
    <property type="entry name" value="NAD(P)-binding Rossmann-fold domains"/>
    <property type="match status" value="1"/>
</dbReference>
<reference evidence="11" key="1">
    <citation type="submission" date="2020-02" db="EMBL/GenBank/DDBJ databases">
        <title>Relaxed selection underlies rapid genomic changes in the transitions from sociality to social parasitism in ants.</title>
        <authorList>
            <person name="Bi X."/>
        </authorList>
    </citation>
    <scope>NUCLEOTIDE SEQUENCE</scope>
    <source>
        <strain evidence="11">BGI-DK2014c</strain>
        <tissue evidence="11">Whole body</tissue>
    </source>
</reference>
<dbReference type="HAMAP" id="MF_00563">
    <property type="entry name" value="AdoHcyase"/>
    <property type="match status" value="1"/>
</dbReference>
<dbReference type="FunFam" id="3.40.50.720:FF:000004">
    <property type="entry name" value="Adenosylhomocysteinase"/>
    <property type="match status" value="1"/>
</dbReference>
<dbReference type="SUPFAM" id="SSF52283">
    <property type="entry name" value="Formate/glycerate dehydrogenase catalytic domain-like"/>
    <property type="match status" value="1"/>
</dbReference>
<dbReference type="GO" id="GO:0004013">
    <property type="term" value="F:adenosylhomocysteinase activity"/>
    <property type="evidence" value="ECO:0007669"/>
    <property type="project" value="UniProtKB-EC"/>
</dbReference>
<dbReference type="Gene3D" id="3.40.50.720">
    <property type="entry name" value="NAD(P)-binding Rossmann-like Domain"/>
    <property type="match status" value="1"/>
</dbReference>
<proteinExistence type="inferred from homology"/>
<evidence type="ECO:0000256" key="2">
    <source>
        <dbReference type="ARBA" id="ARBA00007122"/>
    </source>
</evidence>
<dbReference type="SMART" id="SM00996">
    <property type="entry name" value="AdoHcyase"/>
    <property type="match status" value="1"/>
</dbReference>
<dbReference type="InterPro" id="IPR036291">
    <property type="entry name" value="NAD(P)-bd_dom_sf"/>
</dbReference>
<feature type="compositionally biased region" description="Acidic residues" evidence="9">
    <location>
        <begin position="14"/>
        <end position="37"/>
    </location>
</feature>
<dbReference type="FunFam" id="3.40.50.1480:FF:000004">
    <property type="entry name" value="Adenosylhomocysteinase"/>
    <property type="match status" value="1"/>
</dbReference>
<dbReference type="EMBL" id="JAANIA010001745">
    <property type="protein sequence ID" value="KAG5319473.1"/>
    <property type="molecule type" value="Genomic_DNA"/>
</dbReference>
<dbReference type="NCBIfam" id="NF004005">
    <property type="entry name" value="PRK05476.2-3"/>
    <property type="match status" value="1"/>
</dbReference>
<dbReference type="SMART" id="SM00997">
    <property type="entry name" value="AdoHcyase_NAD"/>
    <property type="match status" value="1"/>
</dbReference>
<comment type="pathway">
    <text evidence="1 7">Amino-acid biosynthesis; L-homocysteine biosynthesis; L-homocysteine from S-adenosyl-L-homocysteine: step 1/1.</text>
</comment>
<dbReference type="InterPro" id="IPR032675">
    <property type="entry name" value="LRR_dom_sf"/>
</dbReference>
<evidence type="ECO:0000259" key="10">
    <source>
        <dbReference type="SMART" id="SM00997"/>
    </source>
</evidence>
<comment type="caution">
    <text evidence="11">The sequence shown here is derived from an EMBL/GenBank/DDBJ whole genome shotgun (WGS) entry which is preliminary data.</text>
</comment>
<dbReference type="GO" id="GO:0033353">
    <property type="term" value="P:S-adenosylmethionine cycle"/>
    <property type="evidence" value="ECO:0007669"/>
    <property type="project" value="TreeGrafter"/>
</dbReference>
<evidence type="ECO:0000313" key="11">
    <source>
        <dbReference type="EMBL" id="KAG5319473.1"/>
    </source>
</evidence>
<dbReference type="InterPro" id="IPR020082">
    <property type="entry name" value="S-Ado-L-homoCys_hydrolase_CS"/>
</dbReference>
<gene>
    <name evidence="11" type="primary">Ahcyb</name>
    <name evidence="11" type="ORF">G6Z78_0009300</name>
</gene>
<dbReference type="InterPro" id="IPR042172">
    <property type="entry name" value="Adenosylhomocyst_ase-like_sf"/>
</dbReference>
<dbReference type="Pfam" id="PF05221">
    <property type="entry name" value="AdoHcyase"/>
    <property type="match status" value="1"/>
</dbReference>
<dbReference type="NCBIfam" id="TIGR00936">
    <property type="entry name" value="ahcY"/>
    <property type="match status" value="1"/>
</dbReference>
<dbReference type="PROSITE" id="PS00739">
    <property type="entry name" value="ADOHCYASE_2"/>
    <property type="match status" value="1"/>
</dbReference>
<evidence type="ECO:0000256" key="8">
    <source>
        <dbReference type="RuleBase" id="RU004166"/>
    </source>
</evidence>
<keyword evidence="5 7" id="KW-0520">NAD</keyword>
<protein>
    <recommendedName>
        <fullName evidence="6 7">Adenosylhomocysteinase</fullName>
        <ecNumber evidence="6 7">3.13.2.1</ecNumber>
    </recommendedName>
</protein>
<dbReference type="GO" id="GO:0006730">
    <property type="term" value="P:one-carbon metabolic process"/>
    <property type="evidence" value="ECO:0007669"/>
    <property type="project" value="UniProtKB-KW"/>
</dbReference>
<accession>A0A836ESR8</accession>
<evidence type="ECO:0000256" key="3">
    <source>
        <dbReference type="ARBA" id="ARBA00022563"/>
    </source>
</evidence>
<dbReference type="InterPro" id="IPR000043">
    <property type="entry name" value="Adenosylhomocysteinase-like"/>
</dbReference>
<comment type="cofactor">
    <cofactor evidence="7">
        <name>NAD(+)</name>
        <dbReference type="ChEBI" id="CHEBI:57540"/>
    </cofactor>
    <text evidence="7">Binds 1 NAD(+) per subunit.</text>
</comment>
<organism evidence="11 12">
    <name type="scientific">Pseudoatta argentina</name>
    <dbReference type="NCBI Taxonomy" id="621737"/>
    <lineage>
        <taxon>Eukaryota</taxon>
        <taxon>Metazoa</taxon>
        <taxon>Ecdysozoa</taxon>
        <taxon>Arthropoda</taxon>
        <taxon>Hexapoda</taxon>
        <taxon>Insecta</taxon>
        <taxon>Pterygota</taxon>
        <taxon>Neoptera</taxon>
        <taxon>Endopterygota</taxon>
        <taxon>Hymenoptera</taxon>
        <taxon>Apocrita</taxon>
        <taxon>Aculeata</taxon>
        <taxon>Formicoidea</taxon>
        <taxon>Formicidae</taxon>
        <taxon>Myrmicinae</taxon>
        <taxon>Pseudoatta</taxon>
    </lineage>
</organism>
<dbReference type="SUPFAM" id="SSF52058">
    <property type="entry name" value="L domain-like"/>
    <property type="match status" value="1"/>
</dbReference>
<evidence type="ECO:0000256" key="7">
    <source>
        <dbReference type="RuleBase" id="RU000548"/>
    </source>
</evidence>
<feature type="compositionally biased region" description="Basic and acidic residues" evidence="9">
    <location>
        <begin position="1"/>
        <end position="13"/>
    </location>
</feature>
<dbReference type="Gene3D" id="3.80.10.10">
    <property type="entry name" value="Ribonuclease Inhibitor"/>
    <property type="match status" value="1"/>
</dbReference>
<name>A0A836ESR8_9HYME</name>
<dbReference type="Pfam" id="PF00670">
    <property type="entry name" value="AdoHcyase_NAD"/>
    <property type="match status" value="1"/>
</dbReference>
<dbReference type="CDD" id="cd00401">
    <property type="entry name" value="SAHH"/>
    <property type="match status" value="1"/>
</dbReference>
<keyword evidence="12" id="KW-1185">Reference proteome</keyword>
<keyword evidence="3 7" id="KW-0554">One-carbon metabolism</keyword>
<feature type="non-terminal residue" evidence="11">
    <location>
        <position position="626"/>
    </location>
</feature>
<evidence type="ECO:0000256" key="9">
    <source>
        <dbReference type="SAM" id="MobiDB-lite"/>
    </source>
</evidence>
<dbReference type="PANTHER" id="PTHR23420">
    <property type="entry name" value="ADENOSYLHOMOCYSTEINASE"/>
    <property type="match status" value="1"/>
</dbReference>
<sequence length="626" mass="70028">MEDKNYDEEKAEEKLEEEDLAQEEDLAKEEDYGEEAQPEYKSMISLDGVERDTRVLTHAEAGECLHNLGKCIALYEYAYLNLDASDRGLTDISMIASFKHVCYVNVSGNRLTSEALCALETIPYLQTLRADRNCLTSVELKPMPYLQELTLNWNKLTDTSGIRHKSLERLKLNHNDIRTVNVDPQILVNLKILELRGNALISTADLSLAEWGRKEIVLAENEMPGLMSIRKKYGPPKVLKGARITGCLHMTVQTAVLIETLVELGAEVQWSSCNIFSTQDHAAAAIAKTGVPVYAWKGETEEEYIWCIEQTLVFRDDKPFNLILDDGGDLTNLVHTKYPQYLKECRGLSEETTTGVHNLYRMMKEGTLKVPAINVNDSVTKSKFDNLYGCRESLIDGIKRATDIMIAGKVCVVAGYGDVGKGSAQSLRALGGRVIVTEIDPINALQAAMAGYEVTTMDEASTKGQIYVTTTGCKNIIVDRHFMNMPNDAIVCNIGHFDCEIDIAWLEKNAEKTNIKPQVDRYLLKNGRHIILLAEGRLVNLGCAMGHPSFVMSNSFTNQVLAQIELWTKSDKYSIGVHMLPKKLDEEVAALHLNHLGVKLTTLTPEQAKYLDTPVEGPYKPDHYRY</sequence>
<comment type="catalytic activity">
    <reaction evidence="7">
        <text>S-adenosyl-L-homocysteine + H2O = L-homocysteine + adenosine</text>
        <dbReference type="Rhea" id="RHEA:21708"/>
        <dbReference type="ChEBI" id="CHEBI:15377"/>
        <dbReference type="ChEBI" id="CHEBI:16335"/>
        <dbReference type="ChEBI" id="CHEBI:57856"/>
        <dbReference type="ChEBI" id="CHEBI:58199"/>
        <dbReference type="EC" id="3.13.2.1"/>
    </reaction>
</comment>
<feature type="non-terminal residue" evidence="11">
    <location>
        <position position="1"/>
    </location>
</feature>
<evidence type="ECO:0000256" key="4">
    <source>
        <dbReference type="ARBA" id="ARBA00022801"/>
    </source>
</evidence>
<dbReference type="UniPathway" id="UPA00314">
    <property type="reaction ID" value="UER00076"/>
</dbReference>
<evidence type="ECO:0000256" key="1">
    <source>
        <dbReference type="ARBA" id="ARBA00005195"/>
    </source>
</evidence>
<evidence type="ECO:0000256" key="5">
    <source>
        <dbReference type="ARBA" id="ARBA00023027"/>
    </source>
</evidence>
<dbReference type="PROSITE" id="PS00738">
    <property type="entry name" value="ADOHCYASE_1"/>
    <property type="match status" value="1"/>
</dbReference>
<dbReference type="InterPro" id="IPR015878">
    <property type="entry name" value="Ado_hCys_hydrolase_NAD-bd"/>
</dbReference>
<feature type="region of interest" description="Disordered" evidence="9">
    <location>
        <begin position="1"/>
        <end position="38"/>
    </location>
</feature>
<dbReference type="PANTHER" id="PTHR23420:SF0">
    <property type="entry name" value="ADENOSYLHOMOCYSTEINASE"/>
    <property type="match status" value="1"/>
</dbReference>
<evidence type="ECO:0000256" key="6">
    <source>
        <dbReference type="ARBA" id="ARBA00034527"/>
    </source>
</evidence>
<dbReference type="EC" id="3.13.2.1" evidence="6 7"/>
<comment type="similarity">
    <text evidence="2 8">Belongs to the adenosylhomocysteinase family.</text>
</comment>
<dbReference type="Gene3D" id="3.40.50.1480">
    <property type="entry name" value="Adenosylhomocysteinase-like"/>
    <property type="match status" value="3"/>
</dbReference>
<evidence type="ECO:0000313" key="12">
    <source>
        <dbReference type="Proteomes" id="UP000668214"/>
    </source>
</evidence>
<dbReference type="Proteomes" id="UP000668214">
    <property type="component" value="Unassembled WGS sequence"/>
</dbReference>
<dbReference type="AlphaFoldDB" id="A0A836ESR8"/>
<dbReference type="GO" id="GO:0005829">
    <property type="term" value="C:cytosol"/>
    <property type="evidence" value="ECO:0007669"/>
    <property type="project" value="TreeGrafter"/>
</dbReference>
<keyword evidence="4 7" id="KW-0378">Hydrolase</keyword>